<dbReference type="Pfam" id="PF01435">
    <property type="entry name" value="Peptidase_M48"/>
    <property type="match status" value="1"/>
</dbReference>
<keyword evidence="5 11" id="KW-0479">Metal-binding</keyword>
<proteinExistence type="inferred from homology"/>
<organism evidence="13 14">
    <name type="scientific">Candidatus Korarchaeum cryptofilum</name>
    <dbReference type="NCBI Taxonomy" id="498846"/>
    <lineage>
        <taxon>Archaea</taxon>
        <taxon>Thermoproteota</taxon>
        <taxon>Candidatus Korarchaeia</taxon>
        <taxon>Candidatus Korarchaeales</taxon>
        <taxon>Candidatus Korarchaeaceae</taxon>
        <taxon>Candidatus Korarchaeum</taxon>
    </lineage>
</organism>
<feature type="transmembrane region" description="Helical" evidence="11">
    <location>
        <begin position="40"/>
        <end position="63"/>
    </location>
</feature>
<comment type="cofactor">
    <cofactor evidence="11">
        <name>Zn(2+)</name>
        <dbReference type="ChEBI" id="CHEBI:29105"/>
    </cofactor>
    <text evidence="11">Binds 1 zinc ion per subunit.</text>
</comment>
<evidence type="ECO:0000256" key="8">
    <source>
        <dbReference type="ARBA" id="ARBA00022989"/>
    </source>
</evidence>
<keyword evidence="9 11" id="KW-0482">Metalloprotease</keyword>
<evidence type="ECO:0000256" key="4">
    <source>
        <dbReference type="ARBA" id="ARBA00022692"/>
    </source>
</evidence>
<dbReference type="HAMAP" id="MF_00188">
    <property type="entry name" value="Pept_M48_protease_HtpX"/>
    <property type="match status" value="1"/>
</dbReference>
<dbReference type="EC" id="3.4.24.-" evidence="11"/>
<sequence>MAGRGFSLLGLRLDMVFTLSLIIVISTFVFTLLIGSSIGLIGGVLVALLFNAFMWMISPYLLVSMYGLRQLSRSDIPWLYDSLEYLARKSGLKSTPKLYIAPIGVPNAFAFGSPIFGYGVAVTDGLLRNLSEDEIEAVVGHEIGHIKHGDMHVMMIATALPSIFLQIGRWVMLSSMYSGGGRDRESNAGASFLIGSALMLIGWLLYLLALRLSRLREFYADAHSAMTVERGAEKLQSALVRIVRATDPRKGEQLVAAKALMIADPTQRVSYSEIREYMEREPSFFEKIMNLFSTHPRIEERLRRLEALKSLYS</sequence>
<evidence type="ECO:0000256" key="5">
    <source>
        <dbReference type="ARBA" id="ARBA00022723"/>
    </source>
</evidence>
<dbReference type="GO" id="GO:0008270">
    <property type="term" value="F:zinc ion binding"/>
    <property type="evidence" value="ECO:0007669"/>
    <property type="project" value="UniProtKB-UniRule"/>
</dbReference>
<comment type="caution">
    <text evidence="13">The sequence shown here is derived from an EMBL/GenBank/DDBJ whole genome shotgun (WGS) entry which is preliminary data.</text>
</comment>
<keyword evidence="8 11" id="KW-1133">Transmembrane helix</keyword>
<gene>
    <name evidence="11" type="primary">htpX</name>
    <name evidence="13" type="ORF">D9Q81_07900</name>
</gene>
<feature type="binding site" evidence="11">
    <location>
        <position position="145"/>
    </location>
    <ligand>
        <name>Zn(2+)</name>
        <dbReference type="ChEBI" id="CHEBI:29105"/>
        <note>catalytic</note>
    </ligand>
</feature>
<keyword evidence="10 11" id="KW-0472">Membrane</keyword>
<dbReference type="PANTHER" id="PTHR43221">
    <property type="entry name" value="PROTEASE HTPX"/>
    <property type="match status" value="1"/>
</dbReference>
<feature type="domain" description="Peptidase M48" evidence="12">
    <location>
        <begin position="77"/>
        <end position="307"/>
    </location>
</feature>
<evidence type="ECO:0000256" key="2">
    <source>
        <dbReference type="ARBA" id="ARBA00022475"/>
    </source>
</evidence>
<feature type="binding site" evidence="11">
    <location>
        <position position="141"/>
    </location>
    <ligand>
        <name>Zn(2+)</name>
        <dbReference type="ChEBI" id="CHEBI:29105"/>
        <note>catalytic</note>
    </ligand>
</feature>
<comment type="similarity">
    <text evidence="1 11">Belongs to the peptidase M48B family.</text>
</comment>
<evidence type="ECO:0000256" key="1">
    <source>
        <dbReference type="ARBA" id="ARBA00009779"/>
    </source>
</evidence>
<evidence type="ECO:0000259" key="12">
    <source>
        <dbReference type="Pfam" id="PF01435"/>
    </source>
</evidence>
<feature type="transmembrane region" description="Helical" evidence="11">
    <location>
        <begin position="12"/>
        <end position="34"/>
    </location>
</feature>
<comment type="subcellular location">
    <subcellularLocation>
        <location evidence="11">Cell membrane</location>
        <topology evidence="11">Multi-pass membrane protein</topology>
    </subcellularLocation>
</comment>
<reference evidence="13 14" key="1">
    <citation type="submission" date="2018-10" db="EMBL/GenBank/DDBJ databases">
        <title>Co-occurring genomic capacity for anaerobic methane metabolism and dissimilatory sulfite reduction discovered in the Korarchaeota.</title>
        <authorList>
            <person name="Mckay L.J."/>
            <person name="Dlakic M."/>
            <person name="Fields M.W."/>
            <person name="Delmont T.O."/>
            <person name="Eren A.M."/>
            <person name="Jay Z.J."/>
            <person name="Klingelsmith K.B."/>
            <person name="Rusch D.B."/>
            <person name="Inskeep W.P."/>
        </authorList>
    </citation>
    <scope>NUCLEOTIDE SEQUENCE [LARGE SCALE GENOMIC DNA]</scope>
    <source>
        <strain evidence="13 14">WS</strain>
    </source>
</reference>
<keyword evidence="3 11" id="KW-0645">Protease</keyword>
<dbReference type="EMBL" id="RCOR01000042">
    <property type="protein sequence ID" value="RSN67708.1"/>
    <property type="molecule type" value="Genomic_DNA"/>
</dbReference>
<dbReference type="InterPro" id="IPR001915">
    <property type="entry name" value="Peptidase_M48"/>
</dbReference>
<dbReference type="GO" id="GO:0006508">
    <property type="term" value="P:proteolysis"/>
    <property type="evidence" value="ECO:0007669"/>
    <property type="project" value="UniProtKB-KW"/>
</dbReference>
<protein>
    <recommendedName>
        <fullName evidence="11">Protease HtpX homolog</fullName>
        <ecNumber evidence="11">3.4.24.-</ecNumber>
    </recommendedName>
</protein>
<evidence type="ECO:0000256" key="7">
    <source>
        <dbReference type="ARBA" id="ARBA00022833"/>
    </source>
</evidence>
<dbReference type="RefSeq" id="WP_125742565.1">
    <property type="nucleotide sequence ID" value="NZ_RCOR01000042.1"/>
</dbReference>
<dbReference type="AlphaFoldDB" id="A0A3R9QQ17"/>
<dbReference type="InterPro" id="IPR022919">
    <property type="entry name" value="Pept_M48_protease_HtpX"/>
</dbReference>
<feature type="active site" evidence="11">
    <location>
        <position position="142"/>
    </location>
</feature>
<accession>A0A3R9QQ17</accession>
<keyword evidence="4 11" id="KW-0812">Transmembrane</keyword>
<evidence type="ECO:0000313" key="14">
    <source>
        <dbReference type="Proteomes" id="UP000278149"/>
    </source>
</evidence>
<feature type="transmembrane region" description="Helical" evidence="11">
    <location>
        <begin position="153"/>
        <end position="172"/>
    </location>
</feature>
<evidence type="ECO:0000256" key="3">
    <source>
        <dbReference type="ARBA" id="ARBA00022670"/>
    </source>
</evidence>
<dbReference type="InterPro" id="IPR050083">
    <property type="entry name" value="HtpX_protease"/>
</dbReference>
<keyword evidence="7 11" id="KW-0862">Zinc</keyword>
<dbReference type="GO" id="GO:0004222">
    <property type="term" value="F:metalloendopeptidase activity"/>
    <property type="evidence" value="ECO:0007669"/>
    <property type="project" value="UniProtKB-UniRule"/>
</dbReference>
<feature type="transmembrane region" description="Helical" evidence="11">
    <location>
        <begin position="192"/>
        <end position="210"/>
    </location>
</feature>
<dbReference type="GO" id="GO:0005886">
    <property type="term" value="C:plasma membrane"/>
    <property type="evidence" value="ECO:0007669"/>
    <property type="project" value="UniProtKB-SubCell"/>
</dbReference>
<keyword evidence="6 11" id="KW-0378">Hydrolase</keyword>
<dbReference type="Gene3D" id="3.30.2010.10">
    <property type="entry name" value="Metalloproteases ('zincins'), catalytic domain"/>
    <property type="match status" value="1"/>
</dbReference>
<evidence type="ECO:0000256" key="11">
    <source>
        <dbReference type="HAMAP-Rule" id="MF_00188"/>
    </source>
</evidence>
<evidence type="ECO:0000256" key="6">
    <source>
        <dbReference type="ARBA" id="ARBA00022801"/>
    </source>
</evidence>
<name>A0A3R9QQ17_9CREN</name>
<dbReference type="Proteomes" id="UP000278149">
    <property type="component" value="Unassembled WGS sequence"/>
</dbReference>
<keyword evidence="2 11" id="KW-1003">Cell membrane</keyword>
<evidence type="ECO:0000313" key="13">
    <source>
        <dbReference type="EMBL" id="RSN67708.1"/>
    </source>
</evidence>
<feature type="binding site" evidence="11">
    <location>
        <position position="217"/>
    </location>
    <ligand>
        <name>Zn(2+)</name>
        <dbReference type="ChEBI" id="CHEBI:29105"/>
        <note>catalytic</note>
    </ligand>
</feature>
<evidence type="ECO:0000256" key="10">
    <source>
        <dbReference type="ARBA" id="ARBA00023136"/>
    </source>
</evidence>
<dbReference type="PANTHER" id="PTHR43221:SF2">
    <property type="entry name" value="PROTEASE HTPX HOMOLOG"/>
    <property type="match status" value="1"/>
</dbReference>
<evidence type="ECO:0000256" key="9">
    <source>
        <dbReference type="ARBA" id="ARBA00023049"/>
    </source>
</evidence>